<feature type="region of interest" description="Disordered" evidence="1">
    <location>
        <begin position="1"/>
        <end position="60"/>
    </location>
</feature>
<feature type="non-terminal residue" evidence="2">
    <location>
        <position position="1"/>
    </location>
</feature>
<gene>
    <name evidence="2" type="ORF">M9458_046016</name>
</gene>
<sequence length="60" mass="6006">VPLSSPASDPALLDPTAAGGVSGGVSYPESTAPLGHSQRTGENVNICPRQPTQKPPRGAL</sequence>
<accession>A0ABD0N744</accession>
<reference evidence="2 3" key="1">
    <citation type="submission" date="2024-05" db="EMBL/GenBank/DDBJ databases">
        <title>Genome sequencing and assembly of Indian major carp, Cirrhinus mrigala (Hamilton, 1822).</title>
        <authorList>
            <person name="Mohindra V."/>
            <person name="Chowdhury L.M."/>
            <person name="Lal K."/>
            <person name="Jena J.K."/>
        </authorList>
    </citation>
    <scope>NUCLEOTIDE SEQUENCE [LARGE SCALE GENOMIC DNA]</scope>
    <source>
        <strain evidence="2">CM1030</strain>
        <tissue evidence="2">Blood</tissue>
    </source>
</reference>
<protein>
    <submittedName>
        <fullName evidence="2">Uncharacterized protein</fullName>
    </submittedName>
</protein>
<name>A0ABD0N744_CIRMR</name>
<dbReference type="EMBL" id="JAMKFB020000023">
    <property type="protein sequence ID" value="KAL0157940.1"/>
    <property type="molecule type" value="Genomic_DNA"/>
</dbReference>
<evidence type="ECO:0000313" key="3">
    <source>
        <dbReference type="Proteomes" id="UP001529510"/>
    </source>
</evidence>
<dbReference type="AlphaFoldDB" id="A0ABD0N744"/>
<feature type="non-terminal residue" evidence="2">
    <location>
        <position position="60"/>
    </location>
</feature>
<evidence type="ECO:0000256" key="1">
    <source>
        <dbReference type="SAM" id="MobiDB-lite"/>
    </source>
</evidence>
<organism evidence="2 3">
    <name type="scientific">Cirrhinus mrigala</name>
    <name type="common">Mrigala</name>
    <dbReference type="NCBI Taxonomy" id="683832"/>
    <lineage>
        <taxon>Eukaryota</taxon>
        <taxon>Metazoa</taxon>
        <taxon>Chordata</taxon>
        <taxon>Craniata</taxon>
        <taxon>Vertebrata</taxon>
        <taxon>Euteleostomi</taxon>
        <taxon>Actinopterygii</taxon>
        <taxon>Neopterygii</taxon>
        <taxon>Teleostei</taxon>
        <taxon>Ostariophysi</taxon>
        <taxon>Cypriniformes</taxon>
        <taxon>Cyprinidae</taxon>
        <taxon>Labeoninae</taxon>
        <taxon>Labeonini</taxon>
        <taxon>Cirrhinus</taxon>
    </lineage>
</organism>
<keyword evidence="3" id="KW-1185">Reference proteome</keyword>
<comment type="caution">
    <text evidence="2">The sequence shown here is derived from an EMBL/GenBank/DDBJ whole genome shotgun (WGS) entry which is preliminary data.</text>
</comment>
<evidence type="ECO:0000313" key="2">
    <source>
        <dbReference type="EMBL" id="KAL0157940.1"/>
    </source>
</evidence>
<dbReference type="Proteomes" id="UP001529510">
    <property type="component" value="Unassembled WGS sequence"/>
</dbReference>
<proteinExistence type="predicted"/>